<accession>A0ABU3L081</accession>
<evidence type="ECO:0000313" key="1">
    <source>
        <dbReference type="EMBL" id="MDT7827140.1"/>
    </source>
</evidence>
<proteinExistence type="predicted"/>
<name>A0ABU3L081_9FLAO</name>
<reference evidence="1 2" key="1">
    <citation type="submission" date="2023-09" db="EMBL/GenBank/DDBJ databases">
        <title>Novel taxa isolated from Blanes Bay.</title>
        <authorList>
            <person name="Rey-Velasco X."/>
            <person name="Lucena T."/>
        </authorList>
    </citation>
    <scope>NUCLEOTIDE SEQUENCE [LARGE SCALE GENOMIC DNA]</scope>
    <source>
        <strain evidence="1 2">S334</strain>
    </source>
</reference>
<dbReference type="EMBL" id="JAVTTP010000001">
    <property type="protein sequence ID" value="MDT7827140.1"/>
    <property type="molecule type" value="Genomic_DNA"/>
</dbReference>
<keyword evidence="2" id="KW-1185">Reference proteome</keyword>
<sequence length="81" mass="9596">MPHAAISARLDEENVTWEFHTGMVYEDYMLEGTTFSGRVHTGINNVEYTIFFDGIEFTETETEFIFHKATIRFGYYDYEFD</sequence>
<comment type="caution">
    <text evidence="1">The sequence shown here is derived from an EMBL/GenBank/DDBJ whole genome shotgun (WGS) entry which is preliminary data.</text>
</comment>
<dbReference type="RefSeq" id="WP_314011945.1">
    <property type="nucleotide sequence ID" value="NZ_JAVTTP010000001.1"/>
</dbReference>
<gene>
    <name evidence="1" type="ORF">RQM65_00490</name>
</gene>
<organism evidence="1 2">
    <name type="scientific">Pricia mediterranea</name>
    <dbReference type="NCBI Taxonomy" id="3076079"/>
    <lineage>
        <taxon>Bacteria</taxon>
        <taxon>Pseudomonadati</taxon>
        <taxon>Bacteroidota</taxon>
        <taxon>Flavobacteriia</taxon>
        <taxon>Flavobacteriales</taxon>
        <taxon>Flavobacteriaceae</taxon>
        <taxon>Pricia</taxon>
    </lineage>
</organism>
<dbReference type="Proteomes" id="UP001250656">
    <property type="component" value="Unassembled WGS sequence"/>
</dbReference>
<evidence type="ECO:0000313" key="2">
    <source>
        <dbReference type="Proteomes" id="UP001250656"/>
    </source>
</evidence>
<protein>
    <submittedName>
        <fullName evidence="1">Uncharacterized protein</fullName>
    </submittedName>
</protein>